<evidence type="ECO:0000313" key="2">
    <source>
        <dbReference type="EMBL" id="SMC28192.1"/>
    </source>
</evidence>
<accession>A0A1W1XWF5</accession>
<dbReference type="Proteomes" id="UP000192761">
    <property type="component" value="Unassembled WGS sequence"/>
</dbReference>
<evidence type="ECO:0000256" key="1">
    <source>
        <dbReference type="SAM" id="SignalP"/>
    </source>
</evidence>
<proteinExistence type="predicted"/>
<feature type="signal peptide" evidence="1">
    <location>
        <begin position="1"/>
        <end position="19"/>
    </location>
</feature>
<organism evidence="2 3">
    <name type="scientific">Andreprevotia lacus DSM 23236</name>
    <dbReference type="NCBI Taxonomy" id="1121001"/>
    <lineage>
        <taxon>Bacteria</taxon>
        <taxon>Pseudomonadati</taxon>
        <taxon>Pseudomonadota</taxon>
        <taxon>Betaproteobacteria</taxon>
        <taxon>Neisseriales</taxon>
        <taxon>Chitinibacteraceae</taxon>
        <taxon>Andreprevotia</taxon>
    </lineage>
</organism>
<reference evidence="2 3" key="1">
    <citation type="submission" date="2017-04" db="EMBL/GenBank/DDBJ databases">
        <authorList>
            <person name="Afonso C.L."/>
            <person name="Miller P.J."/>
            <person name="Scott M.A."/>
            <person name="Spackman E."/>
            <person name="Goraichik I."/>
            <person name="Dimitrov K.M."/>
            <person name="Suarez D.L."/>
            <person name="Swayne D.E."/>
        </authorList>
    </citation>
    <scope>NUCLEOTIDE SEQUENCE [LARGE SCALE GENOMIC DNA]</scope>
    <source>
        <strain evidence="2 3">DSM 23236</strain>
    </source>
</reference>
<protein>
    <submittedName>
        <fullName evidence="2">Uncharacterized protein</fullName>
    </submittedName>
</protein>
<dbReference type="OrthoDB" id="5624172at2"/>
<dbReference type="AlphaFoldDB" id="A0A1W1XWF5"/>
<keyword evidence="3" id="KW-1185">Reference proteome</keyword>
<dbReference type="EMBL" id="FWXD01000021">
    <property type="protein sequence ID" value="SMC28192.1"/>
    <property type="molecule type" value="Genomic_DNA"/>
</dbReference>
<evidence type="ECO:0000313" key="3">
    <source>
        <dbReference type="Proteomes" id="UP000192761"/>
    </source>
</evidence>
<keyword evidence="1" id="KW-0732">Signal</keyword>
<name>A0A1W1XWF5_9NEIS</name>
<dbReference type="RefSeq" id="WP_084091937.1">
    <property type="nucleotide sequence ID" value="NZ_FWXD01000021.1"/>
</dbReference>
<feature type="chain" id="PRO_5012845531" evidence="1">
    <location>
        <begin position="20"/>
        <end position="219"/>
    </location>
</feature>
<sequence>MKWLLTLTMLATLASHAWADTVTLDVPAGAKLQWNEAQARIGKTRLYQPEEKSDECESENSRQLKSAVGPVVSFMAVGNGYCKGAAHPWASQSFEAYDSRTGKLLPITALFDEATVLTALKQDKLVRKALAGQNVTSLKELAEKANGECEFTLYGIGTSYAFHHIKDGKVAVRFGLSHGCEAMRGNFTQLGVYLPIPPQLKPWLDSAEKRGLLMNKLDK</sequence>
<gene>
    <name evidence="2" type="ORF">SAMN02745857_03152</name>
</gene>
<dbReference type="STRING" id="1121001.SAMN02745857_03152"/>